<evidence type="ECO:0000313" key="2">
    <source>
        <dbReference type="EMBL" id="TDP58757.1"/>
    </source>
</evidence>
<dbReference type="Proteomes" id="UP000295260">
    <property type="component" value="Unassembled WGS sequence"/>
</dbReference>
<dbReference type="PANTHER" id="PTHR41339">
    <property type="entry name" value="LIPL48"/>
    <property type="match status" value="1"/>
</dbReference>
<comment type="caution">
    <text evidence="2">The sequence shown here is derived from an EMBL/GenBank/DDBJ whole genome shotgun (WGS) entry which is preliminary data.</text>
</comment>
<dbReference type="PANTHER" id="PTHR41339:SF1">
    <property type="entry name" value="SECRETED PROTEIN"/>
    <property type="match status" value="1"/>
</dbReference>
<proteinExistence type="predicted"/>
<dbReference type="SUPFAM" id="SSF51126">
    <property type="entry name" value="Pectin lyase-like"/>
    <property type="match status" value="1"/>
</dbReference>
<keyword evidence="1" id="KW-0732">Signal</keyword>
<name>A0A4R6Q9L7_9FLAO</name>
<organism evidence="2 3">
    <name type="scientific">Flavobacterium dankookense</name>
    <dbReference type="NCBI Taxonomy" id="706186"/>
    <lineage>
        <taxon>Bacteria</taxon>
        <taxon>Pseudomonadati</taxon>
        <taxon>Bacteroidota</taxon>
        <taxon>Flavobacteriia</taxon>
        <taxon>Flavobacteriales</taxon>
        <taxon>Flavobacteriaceae</taxon>
        <taxon>Flavobacterium</taxon>
    </lineage>
</organism>
<feature type="signal peptide" evidence="1">
    <location>
        <begin position="1"/>
        <end position="22"/>
    </location>
</feature>
<dbReference type="PROSITE" id="PS51257">
    <property type="entry name" value="PROKAR_LIPOPROTEIN"/>
    <property type="match status" value="1"/>
</dbReference>
<gene>
    <name evidence="2" type="ORF">BC748_1993</name>
</gene>
<dbReference type="OrthoDB" id="1521716at2"/>
<keyword evidence="3" id="KW-1185">Reference proteome</keyword>
<evidence type="ECO:0000256" key="1">
    <source>
        <dbReference type="SAM" id="SignalP"/>
    </source>
</evidence>
<dbReference type="AlphaFoldDB" id="A0A4R6Q9L7"/>
<evidence type="ECO:0000313" key="3">
    <source>
        <dbReference type="Proteomes" id="UP000295260"/>
    </source>
</evidence>
<dbReference type="InterPro" id="IPR011050">
    <property type="entry name" value="Pectin_lyase_fold/virulence"/>
</dbReference>
<dbReference type="RefSeq" id="WP_133533252.1">
    <property type="nucleotide sequence ID" value="NZ_SNXR01000014.1"/>
</dbReference>
<sequence length="374" mass="38817">MKTNLLKLVALFALTFAIGCSSDDDSGTNVPNLEGSVLQGNITTDLNVPAGSYSLKGVVTVKSGATLTIQPGTTFTVTTADQTAGTNYLQIEQGAKIIANGTSSQPIIFTAQSQQIGAWGGIIMNGRASINVAGGTEIAEAGGLSYGGTNDADSSGSLKYVRVEYAGAAITGGTAEYNAFSFFGLGTGTTLENLQAYKGADDAFEFFGGTVNATNLVAFGCEDDNIDWDRGYRGTLSNIWIKQPSNGDFAFECSNLPVEFNRTPRANPNVSNVTIEGSGNATKAAFNFKEGTAGNISNVKVTNVGYGVDLRNQLGQFQDASLKITNANISFITALTRNGISGDTTNIDSIVTVNAGATGANTAPFTTGTWVKNL</sequence>
<dbReference type="EMBL" id="SNXR01000014">
    <property type="protein sequence ID" value="TDP58757.1"/>
    <property type="molecule type" value="Genomic_DNA"/>
</dbReference>
<accession>A0A4R6Q9L7</accession>
<reference evidence="2 3" key="1">
    <citation type="submission" date="2019-03" db="EMBL/GenBank/DDBJ databases">
        <title>Genomic Encyclopedia of Archaeal and Bacterial Type Strains, Phase II (KMG-II): from individual species to whole genera.</title>
        <authorList>
            <person name="Goeker M."/>
        </authorList>
    </citation>
    <scope>NUCLEOTIDE SEQUENCE [LARGE SCALE GENOMIC DNA]</scope>
    <source>
        <strain evidence="2 3">DSM 25687</strain>
    </source>
</reference>
<feature type="chain" id="PRO_5020212697" evidence="1">
    <location>
        <begin position="23"/>
        <end position="374"/>
    </location>
</feature>
<protein>
    <submittedName>
        <fullName evidence="2">Uncharacterized protein</fullName>
    </submittedName>
</protein>